<proteinExistence type="predicted"/>
<protein>
    <submittedName>
        <fullName evidence="1">Uncharacterized protein</fullName>
    </submittedName>
</protein>
<keyword evidence="3" id="KW-1185">Reference proteome</keyword>
<reference evidence="2 3" key="2">
    <citation type="journal article" date="2018" name="Elife">
        <title>Firefly genomes illuminate parallel origins of bioluminescence in beetles.</title>
        <authorList>
            <person name="Fallon T.R."/>
            <person name="Lower S.E."/>
            <person name="Chang C.H."/>
            <person name="Bessho-Uehara M."/>
            <person name="Martin G.J."/>
            <person name="Bewick A.J."/>
            <person name="Behringer M."/>
            <person name="Debat H.J."/>
            <person name="Wong I."/>
            <person name="Day J.C."/>
            <person name="Suvorov A."/>
            <person name="Silva C.J."/>
            <person name="Stanger-Hall K.F."/>
            <person name="Hall D.W."/>
            <person name="Schmitz R.J."/>
            <person name="Nelson D.R."/>
            <person name="Lewis S.M."/>
            <person name="Shigenobu S."/>
            <person name="Bybee S.M."/>
            <person name="Larracuente A.M."/>
            <person name="Oba Y."/>
            <person name="Weng J.K."/>
        </authorList>
    </citation>
    <scope>NUCLEOTIDE SEQUENCE [LARGE SCALE GENOMIC DNA]</scope>
    <source>
        <strain evidence="2">1611_PpyrPB1</strain>
        <tissue evidence="2">Whole body</tissue>
    </source>
</reference>
<accession>A0A1Y1MY94</accession>
<dbReference type="InParanoid" id="A0A1Y1MY94"/>
<reference evidence="2" key="3">
    <citation type="submission" date="2019-08" db="EMBL/GenBank/DDBJ databases">
        <authorList>
            <consortium name="Photinus pyralis genome working group"/>
            <person name="Fallon T.R."/>
            <person name="Sander Lower S.E."/>
            <person name="Weng J.-K."/>
        </authorList>
    </citation>
    <scope>NUCLEOTIDE SEQUENCE</scope>
    <source>
        <strain evidence="2">1611_PpyrPB1</strain>
        <tissue evidence="2">Whole body</tissue>
    </source>
</reference>
<dbReference type="OrthoDB" id="8195041at2759"/>
<evidence type="ECO:0000313" key="1">
    <source>
        <dbReference type="EMBL" id="JAV89530.1"/>
    </source>
</evidence>
<name>A0A1Y1MY94_PHOPY</name>
<organism evidence="1">
    <name type="scientific">Photinus pyralis</name>
    <name type="common">Common eastern firefly</name>
    <name type="synonym">Lampyris pyralis</name>
    <dbReference type="NCBI Taxonomy" id="7054"/>
    <lineage>
        <taxon>Eukaryota</taxon>
        <taxon>Metazoa</taxon>
        <taxon>Ecdysozoa</taxon>
        <taxon>Arthropoda</taxon>
        <taxon>Hexapoda</taxon>
        <taxon>Insecta</taxon>
        <taxon>Pterygota</taxon>
        <taxon>Neoptera</taxon>
        <taxon>Endopterygota</taxon>
        <taxon>Coleoptera</taxon>
        <taxon>Polyphaga</taxon>
        <taxon>Elateriformia</taxon>
        <taxon>Elateroidea</taxon>
        <taxon>Lampyridae</taxon>
        <taxon>Lampyrinae</taxon>
        <taxon>Photinus</taxon>
    </lineage>
</organism>
<dbReference type="AlphaFoldDB" id="A0A1Y1MY94"/>
<reference evidence="1" key="1">
    <citation type="journal article" date="2016" name="Sci. Rep.">
        <title>Molecular characterization of firefly nuptial gifts: a multi-omics approach sheds light on postcopulatory sexual selection.</title>
        <authorList>
            <person name="Al-Wathiqui N."/>
            <person name="Fallon T.R."/>
            <person name="South A."/>
            <person name="Weng J.K."/>
            <person name="Lewis S.M."/>
        </authorList>
    </citation>
    <scope>NUCLEOTIDE SEQUENCE</scope>
</reference>
<evidence type="ECO:0000313" key="2">
    <source>
        <dbReference type="EMBL" id="KAB0800238.1"/>
    </source>
</evidence>
<dbReference type="EMBL" id="GEZM01019946">
    <property type="protein sequence ID" value="JAV89523.1"/>
    <property type="molecule type" value="Transcribed_RNA"/>
</dbReference>
<sequence length="579" mass="66484">MESIDESDEEAELDSSVNRVKMSKEDSWLCDMLWSDMRSMPHTYIPLFPKQLKKGYNLRINCELPYPIFDSIVGIHPDNYWIPFSTKLNKDTRFDYYKKLYSSSRNKIGAKDLQKNVISIPTYLINVALDPLDPRESGVWSFTGGFLDCGEYDQSLYIANVVKPHSVRFVDVGRNESPVYLNVDKRYPIYSVKCNKQSQSPLIVIRQSRKVCVFQLSADSESHQDPVHFGNRNCFMDVEFSHRVDQLCYVNSSHNATIKDLRTCQTISKRKILPIRDNLPDCHAQIVFLDVNTIAFINRCCLFLLDLRSSSFYALCLKQWFGCDDLCTIAIKDDRTLYITTIHNIIEVNIQALKVSNKVMHMMTSPPFISSLIDTLQGPYCGLLGSHAGDTAIFNGNDFNIPQYVSNINDTLRLTSSVRKLAYFGYLKERFGVPTVGMKLQRDPNTHDIFMFTSNSVGDVFQQKVSCNTYDKSDIVNKLEEWVRKLSVQQKPVTATSVCNLNRAWHAITTHFPKQNKINNFAQENTSRRFWKKYSYITKDISSKVGEAINALWVEDDVIKEPGVITSQDKVMEWLQSTS</sequence>
<gene>
    <name evidence="2" type="ORF">PPYR_05978</name>
</gene>
<dbReference type="EMBL" id="GEZM01019943">
    <property type="protein sequence ID" value="JAV89530.1"/>
    <property type="molecule type" value="Transcribed_RNA"/>
</dbReference>
<dbReference type="EMBL" id="VVIM01000004">
    <property type="protein sequence ID" value="KAB0800238.1"/>
    <property type="molecule type" value="Genomic_DNA"/>
</dbReference>
<dbReference type="Proteomes" id="UP000327044">
    <property type="component" value="Unassembled WGS sequence"/>
</dbReference>
<evidence type="ECO:0000313" key="3">
    <source>
        <dbReference type="Proteomes" id="UP000327044"/>
    </source>
</evidence>